<dbReference type="AlphaFoldDB" id="A0A846TKY8"/>
<proteinExistence type="predicted"/>
<dbReference type="EMBL" id="JAAVUM010000018">
    <property type="protein sequence ID" value="NKE07640.1"/>
    <property type="molecule type" value="Genomic_DNA"/>
</dbReference>
<protein>
    <submittedName>
        <fullName evidence="2">Copper amine oxidase</fullName>
    </submittedName>
</protein>
<organism evidence="2 3">
    <name type="scientific">Mesobacillus selenatarsenatis</name>
    <dbReference type="NCBI Taxonomy" id="388741"/>
    <lineage>
        <taxon>Bacteria</taxon>
        <taxon>Bacillati</taxon>
        <taxon>Bacillota</taxon>
        <taxon>Bacilli</taxon>
        <taxon>Bacillales</taxon>
        <taxon>Bacillaceae</taxon>
        <taxon>Mesobacillus</taxon>
    </lineage>
</organism>
<comment type="caution">
    <text evidence="2">The sequence shown here is derived from an EMBL/GenBank/DDBJ whole genome shotgun (WGS) entry which is preliminary data.</text>
</comment>
<name>A0A846TKY8_9BACI</name>
<sequence>MNFKKALVSVPLSVALLVPGYNVLADEHVEKPTVTNAAVDLRSDLDRLFSEHAYLAMTAMRKGANGEKDFNQVAEALNGNTKDLTAAISSVYGDEAGSKFNEMWSSHIGYFVDYVKATAGNDEGAKQKALENLQRYKNDFSAFISTATEGKLAEEQLAKGLQTHVDQLINGFNAFVEGDYEKAYMIQSDAMEHLYMTSKGLSSAIVSQNPDKFNNTKAVTKAADLRSNLNFLLSEHFALAQQAMQNGINGDPEFDANVKVLNQNTEELSAAIASVYGKEAGMKFKEMWSKHIGYFVDYVKATAATDDAAKQEALDNLNQYRMDFSKFISTATEGRVEADALAQGLQTHVDQLVGAFNSYNEGDYSNTWMKAREGYEHMFTPANLFSSAFVAQFPEMFTGMPEMPETGMGGMSQEKEIMWMLWALPILLFAAIPFVKRKEQSAE</sequence>
<evidence type="ECO:0000256" key="1">
    <source>
        <dbReference type="SAM" id="Phobius"/>
    </source>
</evidence>
<feature type="transmembrane region" description="Helical" evidence="1">
    <location>
        <begin position="417"/>
        <end position="435"/>
    </location>
</feature>
<keyword evidence="1" id="KW-1133">Transmembrane helix</keyword>
<reference evidence="2 3" key="1">
    <citation type="submission" date="2020-03" db="EMBL/GenBank/DDBJ databases">
        <authorList>
            <person name="Sun Q."/>
        </authorList>
    </citation>
    <scope>NUCLEOTIDE SEQUENCE [LARGE SCALE GENOMIC DNA]</scope>
    <source>
        <strain evidence="2 3">KACC 21451</strain>
    </source>
</reference>
<accession>A0A846TKY8</accession>
<dbReference type="RefSeq" id="WP_167834029.1">
    <property type="nucleotide sequence ID" value="NZ_JAAVUM010000018.1"/>
</dbReference>
<evidence type="ECO:0000313" key="3">
    <source>
        <dbReference type="Proteomes" id="UP000587942"/>
    </source>
</evidence>
<keyword evidence="1" id="KW-0472">Membrane</keyword>
<dbReference type="Proteomes" id="UP000587942">
    <property type="component" value="Unassembled WGS sequence"/>
</dbReference>
<evidence type="ECO:0000313" key="2">
    <source>
        <dbReference type="EMBL" id="NKE07640.1"/>
    </source>
</evidence>
<gene>
    <name evidence="2" type="ORF">GWK17_19510</name>
</gene>
<keyword evidence="1" id="KW-0812">Transmembrane</keyword>